<reference evidence="1 2" key="1">
    <citation type="submission" date="2019-03" db="EMBL/GenBank/DDBJ databases">
        <title>Single cell metagenomics reveals metabolic interactions within the superorganism composed of flagellate Streblomastix strix and complex community of Bacteroidetes bacteria on its surface.</title>
        <authorList>
            <person name="Treitli S.C."/>
            <person name="Kolisko M."/>
            <person name="Husnik F."/>
            <person name="Keeling P."/>
            <person name="Hampl V."/>
        </authorList>
    </citation>
    <scope>NUCLEOTIDE SEQUENCE [LARGE SCALE GENOMIC DNA]</scope>
    <source>
        <strain evidence="1">ST1C</strain>
    </source>
</reference>
<accession>A0A5J4VZF8</accession>
<feature type="non-terminal residue" evidence="1">
    <location>
        <position position="83"/>
    </location>
</feature>
<proteinExistence type="predicted"/>
<dbReference type="EMBL" id="SNRW01004291">
    <property type="protein sequence ID" value="KAA6387653.1"/>
    <property type="molecule type" value="Genomic_DNA"/>
</dbReference>
<comment type="caution">
    <text evidence="1">The sequence shown here is derived from an EMBL/GenBank/DDBJ whole genome shotgun (WGS) entry which is preliminary data.</text>
</comment>
<organism evidence="1 2">
    <name type="scientific">Streblomastix strix</name>
    <dbReference type="NCBI Taxonomy" id="222440"/>
    <lineage>
        <taxon>Eukaryota</taxon>
        <taxon>Metamonada</taxon>
        <taxon>Preaxostyla</taxon>
        <taxon>Oxymonadida</taxon>
        <taxon>Streblomastigidae</taxon>
        <taxon>Streblomastix</taxon>
    </lineage>
</organism>
<gene>
    <name evidence="1" type="ORF">EZS28_016824</name>
</gene>
<dbReference type="Proteomes" id="UP000324800">
    <property type="component" value="Unassembled WGS sequence"/>
</dbReference>
<evidence type="ECO:0000313" key="1">
    <source>
        <dbReference type="EMBL" id="KAA6387653.1"/>
    </source>
</evidence>
<sequence length="83" mass="9577">MASYTENVEEKKDSFYLETLALPGEINSIVVGRFFNRNIETLILAKSTFLSIFHNNDEEDSFDFVDHICVYKEVYSLCTSVQP</sequence>
<evidence type="ECO:0000313" key="2">
    <source>
        <dbReference type="Proteomes" id="UP000324800"/>
    </source>
</evidence>
<name>A0A5J4VZF8_9EUKA</name>
<protein>
    <submittedName>
        <fullName evidence="1">Uncharacterized protein</fullName>
    </submittedName>
</protein>
<dbReference type="AlphaFoldDB" id="A0A5J4VZF8"/>